<evidence type="ECO:0000259" key="1">
    <source>
        <dbReference type="PROSITE" id="PS51782"/>
    </source>
</evidence>
<dbReference type="EMBL" id="LT629787">
    <property type="protein sequence ID" value="SDU15387.1"/>
    <property type="molecule type" value="Genomic_DNA"/>
</dbReference>
<dbReference type="PROSITE" id="PS51782">
    <property type="entry name" value="LYSM"/>
    <property type="match status" value="1"/>
</dbReference>
<keyword evidence="3" id="KW-1185">Reference proteome</keyword>
<protein>
    <submittedName>
        <fullName evidence="2">LysM domain-containing protein</fullName>
    </submittedName>
</protein>
<proteinExistence type="predicted"/>
<dbReference type="Pfam" id="PF01476">
    <property type="entry name" value="LysM"/>
    <property type="match status" value="1"/>
</dbReference>
<evidence type="ECO:0000313" key="2">
    <source>
        <dbReference type="EMBL" id="SDU15387.1"/>
    </source>
</evidence>
<organism evidence="2 3">
    <name type="scientific">Halopseudomonas salegens</name>
    <dbReference type="NCBI Taxonomy" id="1434072"/>
    <lineage>
        <taxon>Bacteria</taxon>
        <taxon>Pseudomonadati</taxon>
        <taxon>Pseudomonadota</taxon>
        <taxon>Gammaproteobacteria</taxon>
        <taxon>Pseudomonadales</taxon>
        <taxon>Pseudomonadaceae</taxon>
        <taxon>Halopseudomonas</taxon>
    </lineage>
</organism>
<accession>A0A1H2G6X3</accession>
<evidence type="ECO:0000313" key="3">
    <source>
        <dbReference type="Proteomes" id="UP000243924"/>
    </source>
</evidence>
<dbReference type="Gene3D" id="3.10.350.10">
    <property type="entry name" value="LysM domain"/>
    <property type="match status" value="1"/>
</dbReference>
<feature type="domain" description="LysM" evidence="1">
    <location>
        <begin position="8"/>
        <end position="63"/>
    </location>
</feature>
<dbReference type="InterPro" id="IPR018392">
    <property type="entry name" value="LysM"/>
</dbReference>
<sequence length="100" mass="10697">MVTSAGSFEYRIKPGESLSMIMGRFYGVGASGPDYNRYLHQILSLNPHIQAPDVIPAGSILRLMATPAPVAAPPPAVRIPPYLLARLPTCYRASGFLPSG</sequence>
<name>A0A1H2G6X3_9GAMM</name>
<gene>
    <name evidence="2" type="ORF">SAMN05216210_2087</name>
</gene>
<dbReference type="AlphaFoldDB" id="A0A1H2G6X3"/>
<reference evidence="3" key="1">
    <citation type="submission" date="2016-10" db="EMBL/GenBank/DDBJ databases">
        <authorList>
            <person name="Varghese N."/>
            <person name="Submissions S."/>
        </authorList>
    </citation>
    <scope>NUCLEOTIDE SEQUENCE [LARGE SCALE GENOMIC DNA]</scope>
    <source>
        <strain evidence="3">CECT 8338</strain>
    </source>
</reference>
<dbReference type="Proteomes" id="UP000243924">
    <property type="component" value="Chromosome I"/>
</dbReference>
<dbReference type="InterPro" id="IPR036779">
    <property type="entry name" value="LysM_dom_sf"/>
</dbReference>
<dbReference type="OrthoDB" id="218680at2"/>
<dbReference type="STRING" id="1434072.SAMN05216210_2087"/>